<dbReference type="Pfam" id="PF18758">
    <property type="entry name" value="KDZ"/>
    <property type="match status" value="1"/>
</dbReference>
<dbReference type="PANTHER" id="PTHR33096">
    <property type="entry name" value="CXC2 DOMAIN-CONTAINING PROTEIN"/>
    <property type="match status" value="1"/>
</dbReference>
<reference evidence="3" key="1">
    <citation type="submission" date="2023-03" db="EMBL/GenBank/DDBJ databases">
        <title>Massive genome expansion in bonnet fungi (Mycena s.s.) driven by repeated elements and novel gene families across ecological guilds.</title>
        <authorList>
            <consortium name="Lawrence Berkeley National Laboratory"/>
            <person name="Harder C.B."/>
            <person name="Miyauchi S."/>
            <person name="Viragh M."/>
            <person name="Kuo A."/>
            <person name="Thoen E."/>
            <person name="Andreopoulos B."/>
            <person name="Lu D."/>
            <person name="Skrede I."/>
            <person name="Drula E."/>
            <person name="Henrissat B."/>
            <person name="Morin E."/>
            <person name="Kohler A."/>
            <person name="Barry K."/>
            <person name="LaButti K."/>
            <person name="Morin E."/>
            <person name="Salamov A."/>
            <person name="Lipzen A."/>
            <person name="Mereny Z."/>
            <person name="Hegedus B."/>
            <person name="Baldrian P."/>
            <person name="Stursova M."/>
            <person name="Weitz H."/>
            <person name="Taylor A."/>
            <person name="Grigoriev I.V."/>
            <person name="Nagy L.G."/>
            <person name="Martin F."/>
            <person name="Kauserud H."/>
        </authorList>
    </citation>
    <scope>NUCLEOTIDE SEQUENCE</scope>
    <source>
        <strain evidence="3">CBHHK173m</strain>
    </source>
</reference>
<evidence type="ECO:0000313" key="3">
    <source>
        <dbReference type="EMBL" id="KAJ7075962.1"/>
    </source>
</evidence>
<evidence type="ECO:0000313" key="4">
    <source>
        <dbReference type="Proteomes" id="UP001222325"/>
    </source>
</evidence>
<dbReference type="InterPro" id="IPR041457">
    <property type="entry name" value="CxC2_KDZ-assoc"/>
</dbReference>
<comment type="caution">
    <text evidence="3">The sequence shown here is derived from an EMBL/GenBank/DDBJ whole genome shotgun (WGS) entry which is preliminary data.</text>
</comment>
<proteinExistence type="predicted"/>
<organism evidence="3 4">
    <name type="scientific">Mycena belliarum</name>
    <dbReference type="NCBI Taxonomy" id="1033014"/>
    <lineage>
        <taxon>Eukaryota</taxon>
        <taxon>Fungi</taxon>
        <taxon>Dikarya</taxon>
        <taxon>Basidiomycota</taxon>
        <taxon>Agaricomycotina</taxon>
        <taxon>Agaricomycetes</taxon>
        <taxon>Agaricomycetidae</taxon>
        <taxon>Agaricales</taxon>
        <taxon>Marasmiineae</taxon>
        <taxon>Mycenaceae</taxon>
        <taxon>Mycena</taxon>
    </lineage>
</organism>
<dbReference type="PANTHER" id="PTHR33096:SF1">
    <property type="entry name" value="CXC1-LIKE CYSTEINE CLUSTER ASSOCIATED WITH KDZ TRANSPOSASES DOMAIN-CONTAINING PROTEIN"/>
    <property type="match status" value="1"/>
</dbReference>
<keyword evidence="4" id="KW-1185">Reference proteome</keyword>
<evidence type="ECO:0000259" key="2">
    <source>
        <dbReference type="Pfam" id="PF18803"/>
    </source>
</evidence>
<accession>A0AAD6XFM9</accession>
<gene>
    <name evidence="3" type="ORF">B0H15DRAFT_791199</name>
</gene>
<evidence type="ECO:0000256" key="1">
    <source>
        <dbReference type="SAM" id="MobiDB-lite"/>
    </source>
</evidence>
<dbReference type="InterPro" id="IPR040521">
    <property type="entry name" value="KDZ"/>
</dbReference>
<dbReference type="Pfam" id="PF18803">
    <property type="entry name" value="CxC2"/>
    <property type="match status" value="1"/>
</dbReference>
<dbReference type="EMBL" id="JARJCN010000087">
    <property type="protein sequence ID" value="KAJ7075962.1"/>
    <property type="molecule type" value="Genomic_DNA"/>
</dbReference>
<name>A0AAD6XFM9_9AGAR</name>
<feature type="region of interest" description="Disordered" evidence="1">
    <location>
        <begin position="556"/>
        <end position="580"/>
    </location>
</feature>
<feature type="domain" description="CxC2-like cysteine cluster KDZ transposase-associated" evidence="2">
    <location>
        <begin position="89"/>
        <end position="189"/>
    </location>
</feature>
<sequence>MEELKAEQAIFLATLLSLHQKPDLLTPCGCGGTRERRVDCHDCLQSELLCTQCWMNRHRTMPTHWALVWNARDQFFEKHDYSRVMRNAVIGLGHHGRRCPEADLGRSFTLVDTNGIHATVIAFCRCKTADGQQGAPEFQQLLQAGIFPGSVKEPKTGYTLVLLEYYRQLRSQGKGSAYNFVRVLQRMADPFFAGSVPAIYTNLLAITRFHENLENLLRHGQAHNPDEPIPGETEPPYPNRQKGWRGTVCGACPERGVNMPLTVLVPDYLRHLISRFLTLDGNFKQNLFFKRDDGSDIALTDGAMYFPVQADFKKMAATYVVSEEDKVPCKAHIGSIRHQGSAKYGNTAISGVVGCACDHAVLAAFVDMIKGEAYALGTYAQWEALKHTNSPPHDPSCCHTPTVFSYDSWCSFCVNLVKRAKELFPEEEWFHTLLESVEGQIPADHIKGHGIDCQTVWQAVYAACRAHFHGETAEVIWAFLNPLGSSMRQSTGAARHDIINYVMDSWNMWKLYGQAELLAEERLDALRLFELHMAVVEDLSRQHASEVQEWSRLSRLATKSKRGPPKSVYQHESTKGRETDQGSVLTIDNVLAGMIGEERLRMAQQGGESRGAVAEWIHDGMQIERQQQVYLAIAFLESYREHPIEDTWTSITKLRDALNPALKKFREQQRVIYPRLKLSALDVDEPELTAIQLPSYRMKHGQRDVDEDGSLRAAEIKLRCSQADEGIVAVRSASLALSAVKRARDDDYKGQAGICRTQRNWQKAELGKTFEIDMYNRARAALVHLGHMAKDAVEPYPPLTHRDTRRKETHLHRATGDSRVFDGTAWYLQSGVTLKRPSAAWTLSPTKRPREDDDETEFLMGTQTTKRAGMHSLGMSPSKGAIGKLPARKAKALKRDGWIWIESMAPHVAGLSDEKLVAYKKESDRVQWFRAEAEMYRWLELYERKHAELWRVITRFERDGVVWAGRADRAQSENGGLRDGAVTYARMQAAMYRRLQHNAVVIFKSADLGAHHDWVSSTSYDELVRKIDRWRDVVFEWMDDMVSHFSLNAGSCIDNV</sequence>
<feature type="region of interest" description="Disordered" evidence="1">
    <location>
        <begin position="220"/>
        <end position="240"/>
    </location>
</feature>
<protein>
    <recommendedName>
        <fullName evidence="2">CxC2-like cysteine cluster KDZ transposase-associated domain-containing protein</fullName>
    </recommendedName>
</protein>
<dbReference type="Proteomes" id="UP001222325">
    <property type="component" value="Unassembled WGS sequence"/>
</dbReference>
<dbReference type="AlphaFoldDB" id="A0AAD6XFM9"/>